<evidence type="ECO:0000313" key="2">
    <source>
        <dbReference type="EMBL" id="KAJ8425565.1"/>
    </source>
</evidence>
<evidence type="ECO:0000313" key="3">
    <source>
        <dbReference type="Proteomes" id="UP001153076"/>
    </source>
</evidence>
<gene>
    <name evidence="2" type="ORF">Cgig2_012308</name>
</gene>
<accession>A0A9Q1GUV6</accession>
<reference evidence="2" key="1">
    <citation type="submission" date="2022-04" db="EMBL/GenBank/DDBJ databases">
        <title>Carnegiea gigantea Genome sequencing and assembly v2.</title>
        <authorList>
            <person name="Copetti D."/>
            <person name="Sanderson M.J."/>
            <person name="Burquez A."/>
            <person name="Wojciechowski M.F."/>
        </authorList>
    </citation>
    <scope>NUCLEOTIDE SEQUENCE</scope>
    <source>
        <strain evidence="2">SGP5-SGP5p</strain>
        <tissue evidence="2">Aerial part</tissue>
    </source>
</reference>
<dbReference type="EMBL" id="JAKOGI010001450">
    <property type="protein sequence ID" value="KAJ8425565.1"/>
    <property type="molecule type" value="Genomic_DNA"/>
</dbReference>
<protein>
    <submittedName>
        <fullName evidence="2">Uncharacterized protein</fullName>
    </submittedName>
</protein>
<dbReference type="Proteomes" id="UP001153076">
    <property type="component" value="Unassembled WGS sequence"/>
</dbReference>
<feature type="region of interest" description="Disordered" evidence="1">
    <location>
        <begin position="1"/>
        <end position="72"/>
    </location>
</feature>
<feature type="compositionally biased region" description="Basic and acidic residues" evidence="1">
    <location>
        <begin position="50"/>
        <end position="64"/>
    </location>
</feature>
<dbReference type="OrthoDB" id="723791at2759"/>
<comment type="caution">
    <text evidence="2">The sequence shown here is derived from an EMBL/GenBank/DDBJ whole genome shotgun (WGS) entry which is preliminary data.</text>
</comment>
<keyword evidence="3" id="KW-1185">Reference proteome</keyword>
<sequence length="212" mass="23684">MCKGGTFRSSGKRKRRMSKGKVGSGDDEVSKFGEGVYGGRQAHKNGKGKGNREGKHLKQKVEHGKGRHGKGRRRIMCVSEGVGNDVILRSRCTLRSICALYGRMTPYQRDAVLGTALRPVLEYGEMAIERHLTLTLIKSWDRRRKAFRIAGREVRFTVFDVVMFTGLSGARTKVELDGEEVSTEVGNMVRAHMGESERAEMTKRVPKKSGKK</sequence>
<proteinExistence type="predicted"/>
<name>A0A9Q1GUV6_9CARY</name>
<feature type="compositionally biased region" description="Basic residues" evidence="1">
    <location>
        <begin position="10"/>
        <end position="19"/>
    </location>
</feature>
<dbReference type="AlphaFoldDB" id="A0A9Q1GUV6"/>
<organism evidence="2 3">
    <name type="scientific">Carnegiea gigantea</name>
    <dbReference type="NCBI Taxonomy" id="171969"/>
    <lineage>
        <taxon>Eukaryota</taxon>
        <taxon>Viridiplantae</taxon>
        <taxon>Streptophyta</taxon>
        <taxon>Embryophyta</taxon>
        <taxon>Tracheophyta</taxon>
        <taxon>Spermatophyta</taxon>
        <taxon>Magnoliopsida</taxon>
        <taxon>eudicotyledons</taxon>
        <taxon>Gunneridae</taxon>
        <taxon>Pentapetalae</taxon>
        <taxon>Caryophyllales</taxon>
        <taxon>Cactineae</taxon>
        <taxon>Cactaceae</taxon>
        <taxon>Cactoideae</taxon>
        <taxon>Echinocereeae</taxon>
        <taxon>Carnegiea</taxon>
    </lineage>
</organism>
<evidence type="ECO:0000256" key="1">
    <source>
        <dbReference type="SAM" id="MobiDB-lite"/>
    </source>
</evidence>